<evidence type="ECO:0000313" key="1">
    <source>
        <dbReference type="EMBL" id="PHT88474.1"/>
    </source>
</evidence>
<dbReference type="GO" id="GO:0004827">
    <property type="term" value="F:proline-tRNA ligase activity"/>
    <property type="evidence" value="ECO:0007669"/>
    <property type="project" value="InterPro"/>
</dbReference>
<sequence>MSGKDPKTGKKKEVKKESGLGLSYKKDENFGEWYSEVVVSGEMIEYYDISGCYILRPWAMSIWEILQIKNAYFPLFVSPAVLQKEKDHIEGFAPEVLEILELYRRIYEEFLAVPVGKGKKSELEKFAGGLYTTTVEVLKTVSVYTLFCSS</sequence>
<dbReference type="OMA" id="MEVWNIM"/>
<keyword evidence="2" id="KW-1185">Reference proteome</keyword>
<comment type="caution">
    <text evidence="1">The sequence shown here is derived from an EMBL/GenBank/DDBJ whole genome shotgun (WGS) entry which is preliminary data.</text>
</comment>
<dbReference type="InterPro" id="IPR004499">
    <property type="entry name" value="Pro-tRNA-ligase_IIa_arc-type"/>
</dbReference>
<dbReference type="PANTHER" id="PTHR43382">
    <property type="entry name" value="PROLYL-TRNA SYNTHETASE"/>
    <property type="match status" value="1"/>
</dbReference>
<accession>A0A2G3A2L1</accession>
<dbReference type="SUPFAM" id="SSF55681">
    <property type="entry name" value="Class II aaRS and biotin synthetases"/>
    <property type="match status" value="1"/>
</dbReference>
<dbReference type="Gene3D" id="3.30.930.10">
    <property type="entry name" value="Bira Bifunctional Protein, Domain 2"/>
    <property type="match status" value="2"/>
</dbReference>
<protein>
    <recommendedName>
        <fullName evidence="3">Proline--tRNA ligase, cytoplasmic-like</fullName>
    </recommendedName>
</protein>
<dbReference type="AlphaFoldDB" id="A0A2G3A2L1"/>
<gene>
    <name evidence="1" type="ORF">T459_10580</name>
</gene>
<proteinExistence type="predicted"/>
<dbReference type="Gramene" id="PHT88474">
    <property type="protein sequence ID" value="PHT88474"/>
    <property type="gene ID" value="T459_10580"/>
</dbReference>
<reference evidence="1 2" key="1">
    <citation type="journal article" date="2014" name="Nat. Genet.">
        <title>Genome sequence of the hot pepper provides insights into the evolution of pungency in Capsicum species.</title>
        <authorList>
            <person name="Kim S."/>
            <person name="Park M."/>
            <person name="Yeom S.I."/>
            <person name="Kim Y.M."/>
            <person name="Lee J.M."/>
            <person name="Lee H.A."/>
            <person name="Seo E."/>
            <person name="Choi J."/>
            <person name="Cheong K."/>
            <person name="Kim K.T."/>
            <person name="Jung K."/>
            <person name="Lee G.W."/>
            <person name="Oh S.K."/>
            <person name="Bae C."/>
            <person name="Kim S.B."/>
            <person name="Lee H.Y."/>
            <person name="Kim S.Y."/>
            <person name="Kim M.S."/>
            <person name="Kang B.C."/>
            <person name="Jo Y.D."/>
            <person name="Yang H.B."/>
            <person name="Jeong H.J."/>
            <person name="Kang W.H."/>
            <person name="Kwon J.K."/>
            <person name="Shin C."/>
            <person name="Lim J.Y."/>
            <person name="Park J.H."/>
            <person name="Huh J.H."/>
            <person name="Kim J.S."/>
            <person name="Kim B.D."/>
            <person name="Cohen O."/>
            <person name="Paran I."/>
            <person name="Suh M.C."/>
            <person name="Lee S.B."/>
            <person name="Kim Y.K."/>
            <person name="Shin Y."/>
            <person name="Noh S.J."/>
            <person name="Park J."/>
            <person name="Seo Y.S."/>
            <person name="Kwon S.Y."/>
            <person name="Kim H.A."/>
            <person name="Park J.M."/>
            <person name="Kim H.J."/>
            <person name="Choi S.B."/>
            <person name="Bosland P.W."/>
            <person name="Reeves G."/>
            <person name="Jo S.H."/>
            <person name="Lee B.W."/>
            <person name="Cho H.T."/>
            <person name="Choi H.S."/>
            <person name="Lee M.S."/>
            <person name="Yu Y."/>
            <person name="Do Choi Y."/>
            <person name="Park B.S."/>
            <person name="van Deynze A."/>
            <person name="Ashrafi H."/>
            <person name="Hill T."/>
            <person name="Kim W.T."/>
            <person name="Pai H.S."/>
            <person name="Ahn H.K."/>
            <person name="Yeam I."/>
            <person name="Giovannoni J.J."/>
            <person name="Rose J.K."/>
            <person name="Sorensen I."/>
            <person name="Lee S.J."/>
            <person name="Kim R.W."/>
            <person name="Choi I.Y."/>
            <person name="Choi B.S."/>
            <person name="Lim J.S."/>
            <person name="Lee Y.H."/>
            <person name="Choi D."/>
        </authorList>
    </citation>
    <scope>NUCLEOTIDE SEQUENCE [LARGE SCALE GENOMIC DNA]</scope>
    <source>
        <strain evidence="2">cv. CM334</strain>
    </source>
</reference>
<name>A0A2G3A2L1_CAPAN</name>
<dbReference type="EMBL" id="AYRZ02000003">
    <property type="protein sequence ID" value="PHT88474.1"/>
    <property type="molecule type" value="Genomic_DNA"/>
</dbReference>
<dbReference type="GO" id="GO:0005524">
    <property type="term" value="F:ATP binding"/>
    <property type="evidence" value="ECO:0007669"/>
    <property type="project" value="InterPro"/>
</dbReference>
<evidence type="ECO:0000313" key="2">
    <source>
        <dbReference type="Proteomes" id="UP000222542"/>
    </source>
</evidence>
<dbReference type="GO" id="GO:0006433">
    <property type="term" value="P:prolyl-tRNA aminoacylation"/>
    <property type="evidence" value="ECO:0007669"/>
    <property type="project" value="InterPro"/>
</dbReference>
<dbReference type="InterPro" id="IPR045864">
    <property type="entry name" value="aa-tRNA-synth_II/BPL/LPL"/>
</dbReference>
<organism evidence="1 2">
    <name type="scientific">Capsicum annuum</name>
    <name type="common">Capsicum pepper</name>
    <dbReference type="NCBI Taxonomy" id="4072"/>
    <lineage>
        <taxon>Eukaryota</taxon>
        <taxon>Viridiplantae</taxon>
        <taxon>Streptophyta</taxon>
        <taxon>Embryophyta</taxon>
        <taxon>Tracheophyta</taxon>
        <taxon>Spermatophyta</taxon>
        <taxon>Magnoliopsida</taxon>
        <taxon>eudicotyledons</taxon>
        <taxon>Gunneridae</taxon>
        <taxon>Pentapetalae</taxon>
        <taxon>asterids</taxon>
        <taxon>lamiids</taxon>
        <taxon>Solanales</taxon>
        <taxon>Solanaceae</taxon>
        <taxon>Solanoideae</taxon>
        <taxon>Capsiceae</taxon>
        <taxon>Capsicum</taxon>
    </lineage>
</organism>
<dbReference type="GO" id="GO:0005737">
    <property type="term" value="C:cytoplasm"/>
    <property type="evidence" value="ECO:0007669"/>
    <property type="project" value="InterPro"/>
</dbReference>
<reference evidence="1 2" key="2">
    <citation type="journal article" date="2017" name="Genome Biol.">
        <title>New reference genome sequences of hot pepper reveal the massive evolution of plant disease-resistance genes by retroduplication.</title>
        <authorList>
            <person name="Kim S."/>
            <person name="Park J."/>
            <person name="Yeom S.I."/>
            <person name="Kim Y.M."/>
            <person name="Seo E."/>
            <person name="Kim K.T."/>
            <person name="Kim M.S."/>
            <person name="Lee J.M."/>
            <person name="Cheong K."/>
            <person name="Shin H.S."/>
            <person name="Kim S.B."/>
            <person name="Han K."/>
            <person name="Lee J."/>
            <person name="Park M."/>
            <person name="Lee H.A."/>
            <person name="Lee H.Y."/>
            <person name="Lee Y."/>
            <person name="Oh S."/>
            <person name="Lee J.H."/>
            <person name="Choi E."/>
            <person name="Choi E."/>
            <person name="Lee S.E."/>
            <person name="Jeon J."/>
            <person name="Kim H."/>
            <person name="Choi G."/>
            <person name="Song H."/>
            <person name="Lee J."/>
            <person name="Lee S.C."/>
            <person name="Kwon J.K."/>
            <person name="Lee H.Y."/>
            <person name="Koo N."/>
            <person name="Hong Y."/>
            <person name="Kim R.W."/>
            <person name="Kang W.H."/>
            <person name="Huh J.H."/>
            <person name="Kang B.C."/>
            <person name="Yang T.J."/>
            <person name="Lee Y.H."/>
            <person name="Bennetzen J.L."/>
            <person name="Choi D."/>
        </authorList>
    </citation>
    <scope>NUCLEOTIDE SEQUENCE [LARGE SCALE GENOMIC DNA]</scope>
    <source>
        <strain evidence="2">cv. CM334</strain>
    </source>
</reference>
<dbReference type="STRING" id="4072.A0A2G3A2L1"/>
<evidence type="ECO:0008006" key="3">
    <source>
        <dbReference type="Google" id="ProtNLM"/>
    </source>
</evidence>
<dbReference type="Proteomes" id="UP000222542">
    <property type="component" value="Unassembled WGS sequence"/>
</dbReference>
<dbReference type="PANTHER" id="PTHR43382:SF4">
    <property type="entry name" value="PROLINE--TRNA LIGASE"/>
    <property type="match status" value="1"/>
</dbReference>